<proteinExistence type="predicted"/>
<feature type="region of interest" description="Disordered" evidence="1">
    <location>
        <begin position="1"/>
        <end position="40"/>
    </location>
</feature>
<keyword evidence="3" id="KW-1185">Reference proteome</keyword>
<evidence type="ECO:0000256" key="1">
    <source>
        <dbReference type="SAM" id="MobiDB-lite"/>
    </source>
</evidence>
<protein>
    <submittedName>
        <fullName evidence="2">Uncharacterized protein</fullName>
    </submittedName>
</protein>
<feature type="compositionally biased region" description="Polar residues" evidence="1">
    <location>
        <begin position="19"/>
        <end position="36"/>
    </location>
</feature>
<dbReference type="Gene3D" id="3.30.900.20">
    <property type="match status" value="1"/>
</dbReference>
<feature type="region of interest" description="Disordered" evidence="1">
    <location>
        <begin position="171"/>
        <end position="241"/>
    </location>
</feature>
<dbReference type="Proteomes" id="UP000521872">
    <property type="component" value="Unassembled WGS sequence"/>
</dbReference>
<gene>
    <name evidence="2" type="ORF">D9613_011360</name>
</gene>
<accession>A0A8H4VMA4</accession>
<sequence length="407" mass="45019">MPYILTNPPENFSARKETNNNLAPDPRSSTGTTDSVEPSIPERSIARYPLVTLQADSITDTTAARLASSLLGHVLFLKNQIPLPIIQLSRMPCTETSARAAKQRAELLTSFDTISSHLDTTFTALSTAFARCSNIDTPKAHLAILVGPSLTLAKAKVMLGIDGLEVDVWGSEESQPNRVQSDHGSEDEESDEKSESSGDESGEGDVPEDSADEESEDEDEESEEDQSEEDSSEEDSENENVNDEDVAGLHDKHNSDDQPTTNPPLYRSYAEEQKFLQNADRLLSRTLAAADADGHGILSDMAPTQTHILLHAPRRFNHPAWIPRQNITNSLDNALQEFMINSGLRAKNTDIPKHSKNNPVEGVWITTRAGLRPTLPSQQKDEDPKKLEDDEMIWWSWDGKFVGFSDW</sequence>
<evidence type="ECO:0000313" key="2">
    <source>
        <dbReference type="EMBL" id="KAF4615911.1"/>
    </source>
</evidence>
<comment type="caution">
    <text evidence="2">The sequence shown here is derived from an EMBL/GenBank/DDBJ whole genome shotgun (WGS) entry which is preliminary data.</text>
</comment>
<dbReference type="AlphaFoldDB" id="A0A8H4VMA4"/>
<name>A0A8H4VMA4_9AGAR</name>
<evidence type="ECO:0000313" key="3">
    <source>
        <dbReference type="Proteomes" id="UP000521872"/>
    </source>
</evidence>
<feature type="compositionally biased region" description="Acidic residues" evidence="1">
    <location>
        <begin position="185"/>
        <end position="241"/>
    </location>
</feature>
<organism evidence="2 3">
    <name type="scientific">Agrocybe pediades</name>
    <dbReference type="NCBI Taxonomy" id="84607"/>
    <lineage>
        <taxon>Eukaryota</taxon>
        <taxon>Fungi</taxon>
        <taxon>Dikarya</taxon>
        <taxon>Basidiomycota</taxon>
        <taxon>Agaricomycotina</taxon>
        <taxon>Agaricomycetes</taxon>
        <taxon>Agaricomycetidae</taxon>
        <taxon>Agaricales</taxon>
        <taxon>Agaricineae</taxon>
        <taxon>Strophariaceae</taxon>
        <taxon>Agrocybe</taxon>
    </lineage>
</organism>
<dbReference type="EMBL" id="JAACJL010000032">
    <property type="protein sequence ID" value="KAF4615911.1"/>
    <property type="molecule type" value="Genomic_DNA"/>
</dbReference>
<dbReference type="InterPro" id="IPR053729">
    <property type="entry name" value="MAD2L1BP_domain_sf"/>
</dbReference>
<reference evidence="2 3" key="1">
    <citation type="submission" date="2019-12" db="EMBL/GenBank/DDBJ databases">
        <authorList>
            <person name="Floudas D."/>
            <person name="Bentzer J."/>
            <person name="Ahren D."/>
            <person name="Johansson T."/>
            <person name="Persson P."/>
            <person name="Tunlid A."/>
        </authorList>
    </citation>
    <scope>NUCLEOTIDE SEQUENCE [LARGE SCALE GENOMIC DNA]</scope>
    <source>
        <strain evidence="2 3">CBS 102.39</strain>
    </source>
</reference>